<proteinExistence type="predicted"/>
<dbReference type="PANTHER" id="PTHR47199:SF2">
    <property type="entry name" value="PHOTOSYSTEM II STABILITY_ASSEMBLY FACTOR HCF136, CHLOROPLASTIC"/>
    <property type="match status" value="1"/>
</dbReference>
<dbReference type="InterPro" id="IPR015943">
    <property type="entry name" value="WD40/YVTN_repeat-like_dom_sf"/>
</dbReference>
<gene>
    <name evidence="4" type="ORF">HELGO_WM26521</name>
</gene>
<name>A0A6S6UIT1_9BACT</name>
<dbReference type="GO" id="GO:0009523">
    <property type="term" value="C:photosystem II"/>
    <property type="evidence" value="ECO:0007669"/>
    <property type="project" value="UniProtKB-KW"/>
</dbReference>
<dbReference type="Pfam" id="PF14870">
    <property type="entry name" value="PSII_BNR"/>
    <property type="match status" value="1"/>
</dbReference>
<evidence type="ECO:0000256" key="2">
    <source>
        <dbReference type="ARBA" id="ARBA00023276"/>
    </source>
</evidence>
<evidence type="ECO:0000256" key="1">
    <source>
        <dbReference type="ARBA" id="ARBA00022531"/>
    </source>
</evidence>
<reference evidence="4" key="1">
    <citation type="submission" date="2020-01" db="EMBL/GenBank/DDBJ databases">
        <authorList>
            <person name="Meier V. D."/>
            <person name="Meier V D."/>
        </authorList>
    </citation>
    <scope>NUCLEOTIDE SEQUENCE</scope>
    <source>
        <strain evidence="4">HLG_WM_MAG_10</strain>
    </source>
</reference>
<accession>A0A6S6UIT1</accession>
<sequence>MKNQLKYYVLCMALCGILIGNTGCHLEEASYASRMYSLPTDLDLSDVYFINQDTGYVSAGGIFTAGLILGTGDGGNTWDTIDVYGTGVNSFSYQNGIFTASICGQRLYSSSDFATWSFTNAASGWWNWQRHTRLADNRVLLVGGENFGRGFIHLYNPTQGGLVLKDTFDHELTDIITTSNRTIHAVGYGLIMKSTDEGNSWVPSRVTGDFFRGIDFVDDNIGYVVGEYGSVYKTENGGNSWQSCRAGNSIFTDQTKLFRAIAFLDASTGFLVGTNNMIFRTTNGGKVWKQISNFDGYTNFNAIRIQHGKAYVTGEKGSLLIIDLE</sequence>
<dbReference type="GO" id="GO:0015979">
    <property type="term" value="P:photosynthesis"/>
    <property type="evidence" value="ECO:0007669"/>
    <property type="project" value="UniProtKB-KW"/>
</dbReference>
<evidence type="ECO:0000259" key="3">
    <source>
        <dbReference type="Pfam" id="PF14870"/>
    </source>
</evidence>
<dbReference type="EMBL" id="CACVAQ010000534">
    <property type="protein sequence ID" value="CAA6830114.1"/>
    <property type="molecule type" value="Genomic_DNA"/>
</dbReference>
<dbReference type="PANTHER" id="PTHR47199">
    <property type="entry name" value="PHOTOSYSTEM II STABILITY/ASSEMBLY FACTOR HCF136, CHLOROPLASTIC"/>
    <property type="match status" value="1"/>
</dbReference>
<organism evidence="4">
    <name type="scientific">uncultured Aureispira sp</name>
    <dbReference type="NCBI Taxonomy" id="1331704"/>
    <lineage>
        <taxon>Bacteria</taxon>
        <taxon>Pseudomonadati</taxon>
        <taxon>Bacteroidota</taxon>
        <taxon>Saprospiria</taxon>
        <taxon>Saprospirales</taxon>
        <taxon>Saprospiraceae</taxon>
        <taxon>Aureispira</taxon>
        <taxon>environmental samples</taxon>
    </lineage>
</organism>
<keyword evidence="1" id="KW-0602">Photosynthesis</keyword>
<dbReference type="AlphaFoldDB" id="A0A6S6UIT1"/>
<dbReference type="Gene3D" id="2.130.10.10">
    <property type="entry name" value="YVTN repeat-like/Quinoprotein amine dehydrogenase"/>
    <property type="match status" value="1"/>
</dbReference>
<evidence type="ECO:0000313" key="4">
    <source>
        <dbReference type="EMBL" id="CAA6830114.1"/>
    </source>
</evidence>
<dbReference type="InterPro" id="IPR028203">
    <property type="entry name" value="PSII_CF48-like_dom"/>
</dbReference>
<feature type="domain" description="Photosynthesis system II assembly factor Ycf48/Hcf136-like" evidence="3">
    <location>
        <begin position="255"/>
        <end position="320"/>
    </location>
</feature>
<protein>
    <recommendedName>
        <fullName evidence="3">Photosynthesis system II assembly factor Ycf48/Hcf136-like domain-containing protein</fullName>
    </recommendedName>
</protein>
<dbReference type="SUPFAM" id="SSF110296">
    <property type="entry name" value="Oligoxyloglucan reducing end-specific cellobiohydrolase"/>
    <property type="match status" value="2"/>
</dbReference>
<keyword evidence="2" id="KW-0604">Photosystem II</keyword>